<dbReference type="InterPro" id="IPR016032">
    <property type="entry name" value="Sig_transdc_resp-reg_C-effctor"/>
</dbReference>
<keyword evidence="3 8" id="KW-0597">Phosphoprotein</keyword>
<reference evidence="12 13" key="1">
    <citation type="submission" date="2019-04" db="EMBL/GenBank/DDBJ databases">
        <title>Natronospirillum operosus gen. nov., sp. nov., a haloalkaliphilic satellite isolated from decaying biomass of laboratory culture of cyanobacterium Geitlerinema sp. and proposal of Natronospirillaceae fam. nov. and Saccharospirillaceae fam. nov.</title>
        <authorList>
            <person name="Kevbrin V."/>
            <person name="Boltyanskaya Y."/>
            <person name="Koziaeva V."/>
            <person name="Grouzdev D.S."/>
            <person name="Park M."/>
            <person name="Cho J."/>
        </authorList>
    </citation>
    <scope>NUCLEOTIDE SEQUENCE [LARGE SCALE GENOMIC DNA]</scope>
    <source>
        <strain evidence="12 13">G-116</strain>
    </source>
</reference>
<evidence type="ECO:0000256" key="9">
    <source>
        <dbReference type="PROSITE-ProRule" id="PRU01091"/>
    </source>
</evidence>
<evidence type="ECO:0000313" key="12">
    <source>
        <dbReference type="EMBL" id="TGG90717.1"/>
    </source>
</evidence>
<dbReference type="EMBL" id="SRMF01000011">
    <property type="protein sequence ID" value="TGG90717.1"/>
    <property type="molecule type" value="Genomic_DNA"/>
</dbReference>
<keyword evidence="7" id="KW-0804">Transcription</keyword>
<dbReference type="GO" id="GO:0000156">
    <property type="term" value="F:phosphorelay response regulator activity"/>
    <property type="evidence" value="ECO:0007669"/>
    <property type="project" value="TreeGrafter"/>
</dbReference>
<keyword evidence="5" id="KW-0805">Transcription regulation</keyword>
<dbReference type="Gene3D" id="3.40.50.2300">
    <property type="match status" value="1"/>
</dbReference>
<accession>A0A4Z0W9A6</accession>
<dbReference type="SMART" id="SM00448">
    <property type="entry name" value="REC"/>
    <property type="match status" value="1"/>
</dbReference>
<dbReference type="FunFam" id="1.10.10.10:FF:000099">
    <property type="entry name" value="Two-component system response regulator TorR"/>
    <property type="match status" value="1"/>
</dbReference>
<evidence type="ECO:0000259" key="11">
    <source>
        <dbReference type="PROSITE" id="PS51755"/>
    </source>
</evidence>
<keyword evidence="4" id="KW-0902">Two-component regulatory system</keyword>
<dbReference type="Gene3D" id="1.10.10.10">
    <property type="entry name" value="Winged helix-like DNA-binding domain superfamily/Winged helix DNA-binding domain"/>
    <property type="match status" value="1"/>
</dbReference>
<evidence type="ECO:0000256" key="8">
    <source>
        <dbReference type="PROSITE-ProRule" id="PRU00169"/>
    </source>
</evidence>
<evidence type="ECO:0000256" key="7">
    <source>
        <dbReference type="ARBA" id="ARBA00023163"/>
    </source>
</evidence>
<dbReference type="GO" id="GO:0005829">
    <property type="term" value="C:cytosol"/>
    <property type="evidence" value="ECO:0007669"/>
    <property type="project" value="TreeGrafter"/>
</dbReference>
<evidence type="ECO:0000256" key="2">
    <source>
        <dbReference type="ARBA" id="ARBA00022490"/>
    </source>
</evidence>
<evidence type="ECO:0000256" key="6">
    <source>
        <dbReference type="ARBA" id="ARBA00023125"/>
    </source>
</evidence>
<dbReference type="InterPro" id="IPR036388">
    <property type="entry name" value="WH-like_DNA-bd_sf"/>
</dbReference>
<feature type="domain" description="OmpR/PhoB-type" evidence="11">
    <location>
        <begin position="132"/>
        <end position="231"/>
    </location>
</feature>
<evidence type="ECO:0000313" key="13">
    <source>
        <dbReference type="Proteomes" id="UP000297475"/>
    </source>
</evidence>
<dbReference type="SUPFAM" id="SSF52172">
    <property type="entry name" value="CheY-like"/>
    <property type="match status" value="1"/>
</dbReference>
<dbReference type="Gene3D" id="6.10.250.690">
    <property type="match status" value="1"/>
</dbReference>
<dbReference type="PANTHER" id="PTHR48111">
    <property type="entry name" value="REGULATOR OF RPOS"/>
    <property type="match status" value="1"/>
</dbReference>
<dbReference type="InterPro" id="IPR039420">
    <property type="entry name" value="WalR-like"/>
</dbReference>
<dbReference type="RefSeq" id="WP_135484598.1">
    <property type="nucleotide sequence ID" value="NZ_SRMF01000011.1"/>
</dbReference>
<feature type="domain" description="Response regulatory" evidence="10">
    <location>
        <begin position="5"/>
        <end position="118"/>
    </location>
</feature>
<dbReference type="Pfam" id="PF00486">
    <property type="entry name" value="Trans_reg_C"/>
    <property type="match status" value="1"/>
</dbReference>
<sequence length="241" mass="27425">MDTIQTVLVEDDRKLAGILNEYLTAQGIDIVCVTDGREAVDVILTRQPHLVLLDLMLPGMDGLSVCRALRPRYTGRILFLTASDDDMDQVAALELGADDFVVKPIQPRVLLARIRMLIRRQKPTDNQFPDQPDVRQYGHLTLHGSRRQCLLDGESVVLSDGEFEVLWLLANHPDEVVTREFLVRQTRGIDYDGLDRTVDNKIASLRRKLGDSAHLPRRIITVRGKGYLFVPDTWNQPREYL</sequence>
<dbReference type="GO" id="GO:0032993">
    <property type="term" value="C:protein-DNA complex"/>
    <property type="evidence" value="ECO:0007669"/>
    <property type="project" value="TreeGrafter"/>
</dbReference>
<evidence type="ECO:0000256" key="4">
    <source>
        <dbReference type="ARBA" id="ARBA00023012"/>
    </source>
</evidence>
<dbReference type="PROSITE" id="PS51755">
    <property type="entry name" value="OMPR_PHOB"/>
    <property type="match status" value="1"/>
</dbReference>
<evidence type="ECO:0000256" key="3">
    <source>
        <dbReference type="ARBA" id="ARBA00022553"/>
    </source>
</evidence>
<evidence type="ECO:0000256" key="1">
    <source>
        <dbReference type="ARBA" id="ARBA00004496"/>
    </source>
</evidence>
<dbReference type="OrthoDB" id="9802426at2"/>
<dbReference type="CDD" id="cd00383">
    <property type="entry name" value="trans_reg_C"/>
    <property type="match status" value="1"/>
</dbReference>
<dbReference type="PANTHER" id="PTHR48111:SF47">
    <property type="entry name" value="TRANSCRIPTIONAL REGULATORY PROTEIN RSTA"/>
    <property type="match status" value="1"/>
</dbReference>
<evidence type="ECO:0000256" key="5">
    <source>
        <dbReference type="ARBA" id="ARBA00023015"/>
    </source>
</evidence>
<dbReference type="Pfam" id="PF00072">
    <property type="entry name" value="Response_reg"/>
    <property type="match status" value="1"/>
</dbReference>
<dbReference type="InterPro" id="IPR001789">
    <property type="entry name" value="Sig_transdc_resp-reg_receiver"/>
</dbReference>
<dbReference type="InterPro" id="IPR011006">
    <property type="entry name" value="CheY-like_superfamily"/>
</dbReference>
<protein>
    <submittedName>
        <fullName evidence="12">Response regulator</fullName>
    </submittedName>
</protein>
<dbReference type="GO" id="GO:0000976">
    <property type="term" value="F:transcription cis-regulatory region binding"/>
    <property type="evidence" value="ECO:0007669"/>
    <property type="project" value="TreeGrafter"/>
</dbReference>
<dbReference type="AlphaFoldDB" id="A0A4Z0W9A6"/>
<dbReference type="PROSITE" id="PS50110">
    <property type="entry name" value="RESPONSE_REGULATORY"/>
    <property type="match status" value="1"/>
</dbReference>
<feature type="modified residue" description="4-aspartylphosphate" evidence="8">
    <location>
        <position position="54"/>
    </location>
</feature>
<keyword evidence="2" id="KW-0963">Cytoplasm</keyword>
<comment type="caution">
    <text evidence="12">The sequence shown here is derived from an EMBL/GenBank/DDBJ whole genome shotgun (WGS) entry which is preliminary data.</text>
</comment>
<keyword evidence="13" id="KW-1185">Reference proteome</keyword>
<proteinExistence type="predicted"/>
<dbReference type="SMART" id="SM00862">
    <property type="entry name" value="Trans_reg_C"/>
    <property type="match status" value="1"/>
</dbReference>
<dbReference type="InterPro" id="IPR001867">
    <property type="entry name" value="OmpR/PhoB-type_DNA-bd"/>
</dbReference>
<comment type="subcellular location">
    <subcellularLocation>
        <location evidence="1">Cytoplasm</location>
    </subcellularLocation>
</comment>
<keyword evidence="6 9" id="KW-0238">DNA-binding</keyword>
<name>A0A4Z0W9A6_9GAMM</name>
<dbReference type="SUPFAM" id="SSF46894">
    <property type="entry name" value="C-terminal effector domain of the bipartite response regulators"/>
    <property type="match status" value="1"/>
</dbReference>
<dbReference type="GO" id="GO:0006355">
    <property type="term" value="P:regulation of DNA-templated transcription"/>
    <property type="evidence" value="ECO:0007669"/>
    <property type="project" value="InterPro"/>
</dbReference>
<evidence type="ECO:0000259" key="10">
    <source>
        <dbReference type="PROSITE" id="PS50110"/>
    </source>
</evidence>
<organism evidence="12 13">
    <name type="scientific">Natronospirillum operosum</name>
    <dbReference type="NCBI Taxonomy" id="2759953"/>
    <lineage>
        <taxon>Bacteria</taxon>
        <taxon>Pseudomonadati</taxon>
        <taxon>Pseudomonadota</taxon>
        <taxon>Gammaproteobacteria</taxon>
        <taxon>Oceanospirillales</taxon>
        <taxon>Natronospirillaceae</taxon>
        <taxon>Natronospirillum</taxon>
    </lineage>
</organism>
<dbReference type="Proteomes" id="UP000297475">
    <property type="component" value="Unassembled WGS sequence"/>
</dbReference>
<gene>
    <name evidence="12" type="ORF">E4656_17425</name>
</gene>
<feature type="DNA-binding region" description="OmpR/PhoB-type" evidence="9">
    <location>
        <begin position="132"/>
        <end position="231"/>
    </location>
</feature>